<evidence type="ECO:0000313" key="3">
    <source>
        <dbReference type="Proteomes" id="UP000518266"/>
    </source>
</evidence>
<organism evidence="2 3">
    <name type="scientific">Dissostichus mawsoni</name>
    <name type="common">Antarctic cod</name>
    <dbReference type="NCBI Taxonomy" id="36200"/>
    <lineage>
        <taxon>Eukaryota</taxon>
        <taxon>Metazoa</taxon>
        <taxon>Chordata</taxon>
        <taxon>Craniata</taxon>
        <taxon>Vertebrata</taxon>
        <taxon>Euteleostomi</taxon>
        <taxon>Actinopterygii</taxon>
        <taxon>Neopterygii</taxon>
        <taxon>Teleostei</taxon>
        <taxon>Neoteleostei</taxon>
        <taxon>Acanthomorphata</taxon>
        <taxon>Eupercaria</taxon>
        <taxon>Perciformes</taxon>
        <taxon>Notothenioidei</taxon>
        <taxon>Nototheniidae</taxon>
        <taxon>Dissostichus</taxon>
    </lineage>
</organism>
<sequence>MPDKLLYYKYDGGKRDSCQRGKILLKDCEITSPFLDYENRPLVIKLRTKNGVDHFLEACSREERDDWAGDISAATEKLRGAEGVKGPDLQTTTTTGPQLHDINLIKVLESMYDVHSGIKMGNHLDHGSLYSNCFSGGELPVARRLKKRGSVKAETSMSAVELSGKVIKRGYLLKQDDISPVGGFSLRACLVSSLGDNGVPSGVKGNIQGNLFKIITQEDTHYFIQAPTEQQKMDWIEAIRQHT</sequence>
<dbReference type="InterPro" id="IPR036388">
    <property type="entry name" value="WH-like_DNA-bd_sf"/>
</dbReference>
<dbReference type="OrthoDB" id="185175at2759"/>
<dbReference type="Pfam" id="PF00169">
    <property type="entry name" value="PH"/>
    <property type="match status" value="2"/>
</dbReference>
<dbReference type="Gene3D" id="2.30.29.30">
    <property type="entry name" value="Pleckstrin-homology domain (PH domain)/Phosphotyrosine-binding domain (PTB)"/>
    <property type="match status" value="2"/>
</dbReference>
<dbReference type="AlphaFoldDB" id="A0A7J5Y798"/>
<evidence type="ECO:0000259" key="1">
    <source>
        <dbReference type="PROSITE" id="PS50003"/>
    </source>
</evidence>
<dbReference type="PANTHER" id="PTHR12092">
    <property type="entry name" value="PLECKSTRIN"/>
    <property type="match status" value="1"/>
</dbReference>
<feature type="domain" description="PH" evidence="1">
    <location>
        <begin position="1"/>
        <end position="76"/>
    </location>
</feature>
<gene>
    <name evidence="2" type="ORF">F7725_008475</name>
</gene>
<proteinExistence type="predicted"/>
<keyword evidence="3" id="KW-1185">Reference proteome</keyword>
<name>A0A7J5Y798_DISMA</name>
<dbReference type="Proteomes" id="UP000518266">
    <property type="component" value="Unassembled WGS sequence"/>
</dbReference>
<dbReference type="PANTHER" id="PTHR12092:SF2">
    <property type="entry name" value="PLECKSTRIN-2"/>
    <property type="match status" value="1"/>
</dbReference>
<dbReference type="Gene3D" id="1.10.10.10">
    <property type="entry name" value="Winged helix-like DNA-binding domain superfamily/Winged helix DNA-binding domain"/>
    <property type="match status" value="1"/>
</dbReference>
<feature type="domain" description="PH" evidence="1">
    <location>
        <begin position="212"/>
        <end position="243"/>
    </location>
</feature>
<protein>
    <recommendedName>
        <fullName evidence="1">PH domain-containing protein</fullName>
    </recommendedName>
</protein>
<dbReference type="InterPro" id="IPR011993">
    <property type="entry name" value="PH-like_dom_sf"/>
</dbReference>
<dbReference type="EMBL" id="JAAKFY010000015">
    <property type="protein sequence ID" value="KAF3845312.1"/>
    <property type="molecule type" value="Genomic_DNA"/>
</dbReference>
<dbReference type="SUPFAM" id="SSF50729">
    <property type="entry name" value="PH domain-like"/>
    <property type="match status" value="2"/>
</dbReference>
<accession>A0A7J5Y798</accession>
<dbReference type="InterPro" id="IPR037370">
    <property type="entry name" value="Pleckstrin"/>
</dbReference>
<reference evidence="2 3" key="1">
    <citation type="submission" date="2020-03" db="EMBL/GenBank/DDBJ databases">
        <title>Dissostichus mawsoni Genome sequencing and assembly.</title>
        <authorList>
            <person name="Park H."/>
        </authorList>
    </citation>
    <scope>NUCLEOTIDE SEQUENCE [LARGE SCALE GENOMIC DNA]</scope>
    <source>
        <strain evidence="2">DM0001</strain>
        <tissue evidence="2">Muscle</tissue>
    </source>
</reference>
<dbReference type="InterPro" id="IPR001849">
    <property type="entry name" value="PH_domain"/>
</dbReference>
<comment type="caution">
    <text evidence="2">The sequence shown here is derived from an EMBL/GenBank/DDBJ whole genome shotgun (WGS) entry which is preliminary data.</text>
</comment>
<dbReference type="GO" id="GO:0005886">
    <property type="term" value="C:plasma membrane"/>
    <property type="evidence" value="ECO:0007669"/>
    <property type="project" value="TreeGrafter"/>
</dbReference>
<dbReference type="GO" id="GO:0030036">
    <property type="term" value="P:actin cytoskeleton organization"/>
    <property type="evidence" value="ECO:0007669"/>
    <property type="project" value="TreeGrafter"/>
</dbReference>
<dbReference type="PROSITE" id="PS50003">
    <property type="entry name" value="PH_DOMAIN"/>
    <property type="match status" value="2"/>
</dbReference>
<evidence type="ECO:0000313" key="2">
    <source>
        <dbReference type="EMBL" id="KAF3845312.1"/>
    </source>
</evidence>